<proteinExistence type="predicted"/>
<organism evidence="1 2">
    <name type="scientific">Sphingomonas xinjiangensis</name>
    <dbReference type="NCBI Taxonomy" id="643568"/>
    <lineage>
        <taxon>Bacteria</taxon>
        <taxon>Pseudomonadati</taxon>
        <taxon>Pseudomonadota</taxon>
        <taxon>Alphaproteobacteria</taxon>
        <taxon>Sphingomonadales</taxon>
        <taxon>Sphingomonadaceae</taxon>
        <taxon>Sphingomonas</taxon>
    </lineage>
</organism>
<comment type="caution">
    <text evidence="1">The sequence shown here is derived from an EMBL/GenBank/DDBJ whole genome shotgun (WGS) entry which is preliminary data.</text>
</comment>
<sequence>MTEGMATKPEGFQGDPTTWAYKDGVRAARASEYRDSNPCDPDRENLRWLNWLAGFDAATTPTKPEGLPEGMVEALVTRPEASTMERLAQVIQGSNLKPTKRFLSAAFLGYELAKHELAYTPTKAATAEGQGEGPFGYWVEQKHADPVLLRKPAYIPEPNERRTVTPLYAAPSRAEQILHRIAVLVNAGKIEGLTSDAVEALESADLAALANLPGGCDAS</sequence>
<gene>
    <name evidence="1" type="ORF">FHT02_000508</name>
</gene>
<dbReference type="Proteomes" id="UP000527143">
    <property type="component" value="Unassembled WGS sequence"/>
</dbReference>
<name>A0A840YNW3_9SPHN</name>
<dbReference type="RefSeq" id="WP_184083886.1">
    <property type="nucleotide sequence ID" value="NZ_JACIJF010000001.1"/>
</dbReference>
<protein>
    <submittedName>
        <fullName evidence="1">Uncharacterized protein</fullName>
    </submittedName>
</protein>
<evidence type="ECO:0000313" key="2">
    <source>
        <dbReference type="Proteomes" id="UP000527143"/>
    </source>
</evidence>
<evidence type="ECO:0000313" key="1">
    <source>
        <dbReference type="EMBL" id="MBB5709302.1"/>
    </source>
</evidence>
<accession>A0A840YNW3</accession>
<dbReference type="EMBL" id="JACIJF010000001">
    <property type="protein sequence ID" value="MBB5709302.1"/>
    <property type="molecule type" value="Genomic_DNA"/>
</dbReference>
<dbReference type="AlphaFoldDB" id="A0A840YNW3"/>
<reference evidence="1 2" key="1">
    <citation type="submission" date="2020-08" db="EMBL/GenBank/DDBJ databases">
        <title>Genomic Encyclopedia of Type Strains, Phase IV (KMG-IV): sequencing the most valuable type-strain genomes for metagenomic binning, comparative biology and taxonomic classification.</title>
        <authorList>
            <person name="Goeker M."/>
        </authorList>
    </citation>
    <scope>NUCLEOTIDE SEQUENCE [LARGE SCALE GENOMIC DNA]</scope>
    <source>
        <strain evidence="1 2">DSM 26736</strain>
    </source>
</reference>
<keyword evidence="2" id="KW-1185">Reference proteome</keyword>